<feature type="domain" description="DUF547" evidence="1">
    <location>
        <begin position="94"/>
        <end position="208"/>
    </location>
</feature>
<dbReference type="PANTHER" id="PTHR46361:SF3">
    <property type="entry name" value="ELECTRON CARRIER_ PROTEIN DISULFIDE OXIDOREDUCTASE"/>
    <property type="match status" value="1"/>
</dbReference>
<organism evidence="2 3">
    <name type="scientific">Hoeflea prorocentri</name>
    <dbReference type="NCBI Taxonomy" id="1922333"/>
    <lineage>
        <taxon>Bacteria</taxon>
        <taxon>Pseudomonadati</taxon>
        <taxon>Pseudomonadota</taxon>
        <taxon>Alphaproteobacteria</taxon>
        <taxon>Hyphomicrobiales</taxon>
        <taxon>Rhizobiaceae</taxon>
        <taxon>Hoeflea</taxon>
    </lineage>
</organism>
<dbReference type="Pfam" id="PF04784">
    <property type="entry name" value="DUF547"/>
    <property type="match status" value="1"/>
</dbReference>
<reference evidence="2" key="1">
    <citation type="submission" date="2022-11" db="EMBL/GenBank/DDBJ databases">
        <title>Draft genome sequence of Hoeflea poritis E7-10 and Hoeflea prorocentri PM5-8, separated from scleractinian coral Porites lutea and marine dinoflagellate.</title>
        <authorList>
            <person name="Zhang G."/>
            <person name="Wei Q."/>
            <person name="Cai L."/>
        </authorList>
    </citation>
    <scope>NUCLEOTIDE SEQUENCE</scope>
    <source>
        <strain evidence="2">PM5-8</strain>
    </source>
</reference>
<name>A0A9X3ULD6_9HYPH</name>
<dbReference type="PROSITE" id="PS51318">
    <property type="entry name" value="TAT"/>
    <property type="match status" value="1"/>
</dbReference>
<dbReference type="EMBL" id="JAPJZI010000001">
    <property type="protein sequence ID" value="MDA5400506.1"/>
    <property type="molecule type" value="Genomic_DNA"/>
</dbReference>
<dbReference type="Proteomes" id="UP001151234">
    <property type="component" value="Unassembled WGS sequence"/>
</dbReference>
<dbReference type="AlphaFoldDB" id="A0A9X3ULD6"/>
<evidence type="ECO:0000313" key="2">
    <source>
        <dbReference type="EMBL" id="MDA5400506.1"/>
    </source>
</evidence>
<proteinExistence type="predicted"/>
<evidence type="ECO:0000259" key="1">
    <source>
        <dbReference type="Pfam" id="PF04784"/>
    </source>
</evidence>
<accession>A0A9X3ULD6</accession>
<dbReference type="RefSeq" id="WP_267992116.1">
    <property type="nucleotide sequence ID" value="NZ_JAPJZI010000001.1"/>
</dbReference>
<comment type="caution">
    <text evidence="2">The sequence shown here is derived from an EMBL/GenBank/DDBJ whole genome shotgun (WGS) entry which is preliminary data.</text>
</comment>
<dbReference type="PANTHER" id="PTHR46361">
    <property type="entry name" value="ELECTRON CARRIER/ PROTEIN DISULFIDE OXIDOREDUCTASE"/>
    <property type="match status" value="1"/>
</dbReference>
<gene>
    <name evidence="2" type="ORF">OQ273_18170</name>
</gene>
<protein>
    <submittedName>
        <fullName evidence="2">DUF547 domain-containing protein</fullName>
    </submittedName>
</protein>
<dbReference type="InterPro" id="IPR006311">
    <property type="entry name" value="TAT_signal"/>
</dbReference>
<keyword evidence="3" id="KW-1185">Reference proteome</keyword>
<dbReference type="InterPro" id="IPR006869">
    <property type="entry name" value="DUF547"/>
</dbReference>
<evidence type="ECO:0000313" key="3">
    <source>
        <dbReference type="Proteomes" id="UP001151234"/>
    </source>
</evidence>
<sequence length="274" mass="30058">MTDLSRRSFLIAGTTLAVAHATGVQSAQAARPITKLRPRGGAGFDHSAFDAMLRAYVKPDAQGYNRFDYRGLKSSAQGQLKAYLVAMQSARPTTFSADEAHAYWINLYNAATLDVVADYYPVKSIKDIKLGGGGLFGSGPWSKKLMTVEGQELSLDDVEHRIVRGLFEDPMSHYGLNCASYSCPNLAVRAFTGSNLNSLLAQNAREYVNHSRGVSVKSGRITSSKIYSWYADDFGGRGQLKGHWSAFAEPQHKANINSARLGRFVYDWSLNDIS</sequence>